<organism evidence="5 6">
    <name type="scientific">Necator americanus</name>
    <name type="common">Human hookworm</name>
    <dbReference type="NCBI Taxonomy" id="51031"/>
    <lineage>
        <taxon>Eukaryota</taxon>
        <taxon>Metazoa</taxon>
        <taxon>Ecdysozoa</taxon>
        <taxon>Nematoda</taxon>
        <taxon>Chromadorea</taxon>
        <taxon>Rhabditida</taxon>
        <taxon>Rhabditina</taxon>
        <taxon>Rhabditomorpha</taxon>
        <taxon>Strongyloidea</taxon>
        <taxon>Ancylostomatidae</taxon>
        <taxon>Bunostominae</taxon>
        <taxon>Necator</taxon>
    </lineage>
</organism>
<keyword evidence="2" id="KW-0496">Mitochondrion</keyword>
<name>A0ABR1BZI2_NECAM</name>
<keyword evidence="6" id="KW-1185">Reference proteome</keyword>
<reference evidence="5 6" key="1">
    <citation type="submission" date="2023-08" db="EMBL/GenBank/DDBJ databases">
        <title>A Necator americanus chromosomal reference genome.</title>
        <authorList>
            <person name="Ilik V."/>
            <person name="Petrzelkova K.J."/>
            <person name="Pardy F."/>
            <person name="Fuh T."/>
            <person name="Niatou-Singa F.S."/>
            <person name="Gouil Q."/>
            <person name="Baker L."/>
            <person name="Ritchie M.E."/>
            <person name="Jex A.R."/>
            <person name="Gazzola D."/>
            <person name="Li H."/>
            <person name="Toshio Fujiwara R."/>
            <person name="Zhan B."/>
            <person name="Aroian R.V."/>
            <person name="Pafco B."/>
            <person name="Schwarz E.M."/>
        </authorList>
    </citation>
    <scope>NUCLEOTIDE SEQUENCE [LARGE SCALE GENOMIC DNA]</scope>
    <source>
        <strain evidence="5 6">Aroian</strain>
        <tissue evidence="5">Whole animal</tissue>
    </source>
</reference>
<accession>A0ABR1BZI2</accession>
<dbReference type="PANTHER" id="PTHR46690">
    <property type="entry name" value="CYTOCHROME C OXIDASE ASSEMBLY FACTOR 6 HOMOLOG"/>
    <property type="match status" value="1"/>
</dbReference>
<dbReference type="Pfam" id="PF02297">
    <property type="entry name" value="COX6B"/>
    <property type="match status" value="1"/>
</dbReference>
<proteinExistence type="predicted"/>
<evidence type="ECO:0000256" key="3">
    <source>
        <dbReference type="ARBA" id="ARBA00023157"/>
    </source>
</evidence>
<dbReference type="Gene3D" id="1.10.10.140">
    <property type="entry name" value="Cytochrome c oxidase, subunit VIb"/>
    <property type="match status" value="1"/>
</dbReference>
<gene>
    <name evidence="5" type="primary">Necator_chrI.g4045</name>
    <name evidence="5" type="ORF">RB195_007916</name>
</gene>
<dbReference type="SUPFAM" id="SSF47694">
    <property type="entry name" value="Cytochrome c oxidase subunit h"/>
    <property type="match status" value="1"/>
</dbReference>
<feature type="region of interest" description="Disordered" evidence="4">
    <location>
        <begin position="1"/>
        <end position="35"/>
    </location>
</feature>
<comment type="caution">
    <text evidence="5">The sequence shown here is derived from an EMBL/GenBank/DDBJ whole genome shotgun (WGS) entry which is preliminary data.</text>
</comment>
<evidence type="ECO:0000256" key="4">
    <source>
        <dbReference type="SAM" id="MobiDB-lite"/>
    </source>
</evidence>
<evidence type="ECO:0000256" key="2">
    <source>
        <dbReference type="ARBA" id="ARBA00023128"/>
    </source>
</evidence>
<keyword evidence="3" id="KW-1015">Disulfide bond</keyword>
<sequence>MNADSTKRSEKRRNGVGRTVMSEGGKSTALKKDRQRCHQARDEYLECVDKGLDAGKTEDQASRACRAELKTFRGSCPASWVDHFIRKHNFERYKRTIAEQGVLWAPSRIRDLSNAASKPPRRRKSVAAKKIPLQSYVDIGVDPPLSLPIKEGVLKEKSLNVSLEETAKLTVLPKVQPQDISKKLRMDPSHSNMEPIMNIQEYSFILSLVEEEPVDSHPLLKVVDFSNLSSASEIPLHTNFHRFLSSLRLCHKFKFACEVIQSRLNTLSAPALLEAARLLANAEMHRRCSLRSHSSRTEEFGDTVSLAGSLRDQLKGLRLPKSMSITIHSLLDYVTDPNHAVSTFSKEAFKHSIYRQEIHQNLACAALESEQWPIFKLIMESCPLSAHYSPYLVFHIVDFVIRNPKRKLDVVEWYMNALSQERQPLSQLQWSKYTSSILKVCGSQANPVNVTKQGTFSTLSGKTLPFSVPKEEPIDELDFNCLKADLNNMLNELCRGSGSVTKKEVEGMRRCIRSWSRAHEKAIIIDSLNVFHGALKGLEPLVRITNRLAAEYENAVLVTRPFLVEKLKNVRWRGQVRVFSCSTLSEDDLLVLLAAVEWGPNAYVLSDDRFSLHVERARCTGRLSLRDWMRRRMLRFNRQDWQYDELPSYAEFVQKVNPETYFLPVMEETPGIPERSSFLVTY</sequence>
<dbReference type="PROSITE" id="PS51808">
    <property type="entry name" value="CHCH"/>
    <property type="match status" value="1"/>
</dbReference>
<dbReference type="Proteomes" id="UP001303046">
    <property type="component" value="Unassembled WGS sequence"/>
</dbReference>
<evidence type="ECO:0008006" key="7">
    <source>
        <dbReference type="Google" id="ProtNLM"/>
    </source>
</evidence>
<protein>
    <recommendedName>
        <fullName evidence="7">PRORP domain-containing protein</fullName>
    </recommendedName>
</protein>
<dbReference type="InterPro" id="IPR042289">
    <property type="entry name" value="COA6"/>
</dbReference>
<dbReference type="PANTHER" id="PTHR46690:SF1">
    <property type="entry name" value="CYTOCHROME C OXIDASE ASSEMBLY FACTOR 6 HOMOLOG"/>
    <property type="match status" value="1"/>
</dbReference>
<dbReference type="InterPro" id="IPR048280">
    <property type="entry name" value="COX6B-like"/>
</dbReference>
<dbReference type="EMBL" id="JAVFWL010000001">
    <property type="protein sequence ID" value="KAK6731739.1"/>
    <property type="molecule type" value="Genomic_DNA"/>
</dbReference>
<evidence type="ECO:0000256" key="1">
    <source>
        <dbReference type="ARBA" id="ARBA00004173"/>
    </source>
</evidence>
<evidence type="ECO:0000313" key="5">
    <source>
        <dbReference type="EMBL" id="KAK6731739.1"/>
    </source>
</evidence>
<dbReference type="Gene3D" id="3.40.50.11980">
    <property type="match status" value="1"/>
</dbReference>
<dbReference type="InterPro" id="IPR036549">
    <property type="entry name" value="CX6/COA6-like_sf"/>
</dbReference>
<evidence type="ECO:0000313" key="6">
    <source>
        <dbReference type="Proteomes" id="UP001303046"/>
    </source>
</evidence>
<comment type="subcellular location">
    <subcellularLocation>
        <location evidence="1">Mitochondrion</location>
    </subcellularLocation>
</comment>